<feature type="domain" description="ABC transmembrane type-1" evidence="7">
    <location>
        <begin position="18"/>
        <end position="197"/>
    </location>
</feature>
<dbReference type="OrthoDB" id="9801163at2"/>
<feature type="transmembrane region" description="Helical" evidence="6">
    <location>
        <begin position="54"/>
        <end position="77"/>
    </location>
</feature>
<accession>A0A0N9XD14</accession>
<keyword evidence="5 6" id="KW-0472">Membrane</keyword>
<comment type="subcellular location">
    <subcellularLocation>
        <location evidence="1 6">Cell membrane</location>
        <topology evidence="1 6">Multi-pass membrane protein</topology>
    </subcellularLocation>
</comment>
<dbReference type="CDD" id="cd06261">
    <property type="entry name" value="TM_PBP2"/>
    <property type="match status" value="1"/>
</dbReference>
<dbReference type="Proteomes" id="UP000059425">
    <property type="component" value="Chromosome"/>
</dbReference>
<feature type="transmembrane region" description="Helical" evidence="6">
    <location>
        <begin position="180"/>
        <end position="200"/>
    </location>
</feature>
<dbReference type="Gene3D" id="1.10.3720.10">
    <property type="entry name" value="MetI-like"/>
    <property type="match status" value="1"/>
</dbReference>
<dbReference type="EMBL" id="CP012831">
    <property type="protein sequence ID" value="ALI09352.1"/>
    <property type="molecule type" value="Genomic_DNA"/>
</dbReference>
<keyword evidence="2 6" id="KW-0813">Transport</keyword>
<name>A0A0N9XD14_PSEFL</name>
<feature type="transmembrane region" description="Helical" evidence="6">
    <location>
        <begin position="22"/>
        <end position="42"/>
    </location>
</feature>
<dbReference type="RefSeq" id="WP_060741520.1">
    <property type="nucleotide sequence ID" value="NZ_CP012831.1"/>
</dbReference>
<proteinExistence type="inferred from homology"/>
<dbReference type="GO" id="GO:0055085">
    <property type="term" value="P:transmembrane transport"/>
    <property type="evidence" value="ECO:0007669"/>
    <property type="project" value="InterPro"/>
</dbReference>
<evidence type="ECO:0000256" key="3">
    <source>
        <dbReference type="ARBA" id="ARBA00022692"/>
    </source>
</evidence>
<dbReference type="AlphaFoldDB" id="A0A0N9XD14"/>
<evidence type="ECO:0000313" key="9">
    <source>
        <dbReference type="Proteomes" id="UP000059425"/>
    </source>
</evidence>
<dbReference type="PROSITE" id="PS50928">
    <property type="entry name" value="ABC_TM1"/>
    <property type="match status" value="1"/>
</dbReference>
<keyword evidence="3 6" id="KW-0812">Transmembrane</keyword>
<feature type="transmembrane region" description="Helical" evidence="6">
    <location>
        <begin position="148"/>
        <end position="168"/>
    </location>
</feature>
<evidence type="ECO:0000256" key="6">
    <source>
        <dbReference type="RuleBase" id="RU363032"/>
    </source>
</evidence>
<dbReference type="Pfam" id="PF00528">
    <property type="entry name" value="BPD_transp_1"/>
    <property type="match status" value="1"/>
</dbReference>
<evidence type="ECO:0000259" key="7">
    <source>
        <dbReference type="PROSITE" id="PS50928"/>
    </source>
</evidence>
<dbReference type="InterPro" id="IPR000515">
    <property type="entry name" value="MetI-like"/>
</dbReference>
<dbReference type="SUPFAM" id="SSF161098">
    <property type="entry name" value="MetI-like"/>
    <property type="match status" value="1"/>
</dbReference>
<protein>
    <submittedName>
        <fullName evidence="8">Quaternary ammonium transporter</fullName>
    </submittedName>
</protein>
<evidence type="ECO:0000256" key="2">
    <source>
        <dbReference type="ARBA" id="ARBA00022448"/>
    </source>
</evidence>
<feature type="transmembrane region" description="Helical" evidence="6">
    <location>
        <begin position="125"/>
        <end position="142"/>
    </location>
</feature>
<dbReference type="InterPro" id="IPR051204">
    <property type="entry name" value="ABC_transp_perm/SBD"/>
</dbReference>
<sequence length="209" mass="22730">MIDWSWILENWQQIGQLLFDHIQLVTLGLFIGMLLAGAMVLLTLWKPGLAQPMIYISGILFTIPSLALFILIMPFTGLSKTTAVIGLSLYALLIVLQNTLAGLASNPPDVLEEARALGYTRMQRFLGVELPLALPSLLAGLRTTAVTLVGLVTVTALIGQGGLGQLFITGLAQSFTTPVAVSLVLTVMLALCFDFLFYSINKWLVPWVR</sequence>
<evidence type="ECO:0000256" key="1">
    <source>
        <dbReference type="ARBA" id="ARBA00004651"/>
    </source>
</evidence>
<keyword evidence="4 6" id="KW-1133">Transmembrane helix</keyword>
<dbReference type="GO" id="GO:0005886">
    <property type="term" value="C:plasma membrane"/>
    <property type="evidence" value="ECO:0007669"/>
    <property type="project" value="UniProtKB-SubCell"/>
</dbReference>
<dbReference type="InterPro" id="IPR035906">
    <property type="entry name" value="MetI-like_sf"/>
</dbReference>
<evidence type="ECO:0000313" key="8">
    <source>
        <dbReference type="EMBL" id="ALI09352.1"/>
    </source>
</evidence>
<evidence type="ECO:0000256" key="4">
    <source>
        <dbReference type="ARBA" id="ARBA00022989"/>
    </source>
</evidence>
<dbReference type="PANTHER" id="PTHR30177:SF4">
    <property type="entry name" value="OSMOPROTECTANT IMPORT PERMEASE PROTEIN OSMW"/>
    <property type="match status" value="1"/>
</dbReference>
<evidence type="ECO:0000256" key="5">
    <source>
        <dbReference type="ARBA" id="ARBA00023136"/>
    </source>
</evidence>
<dbReference type="PANTHER" id="PTHR30177">
    <property type="entry name" value="GLYCINE BETAINE/L-PROLINE TRANSPORT SYSTEM PERMEASE PROTEIN PROW"/>
    <property type="match status" value="1"/>
</dbReference>
<feature type="transmembrane region" description="Helical" evidence="6">
    <location>
        <begin position="83"/>
        <end position="104"/>
    </location>
</feature>
<reference evidence="9" key="1">
    <citation type="submission" date="2015-09" db="EMBL/GenBank/DDBJ databases">
        <title>Whole genome sequence of Pseudomonas fluorescens FW300-N2C3.</title>
        <authorList>
            <person name="Ray J."/>
            <person name="Melnyk R."/>
            <person name="Deutschbauer A."/>
        </authorList>
    </citation>
    <scope>NUCLEOTIDE SEQUENCE [LARGE SCALE GENOMIC DNA]</scope>
    <source>
        <strain evidence="9">FW300-N2C3</strain>
    </source>
</reference>
<comment type="similarity">
    <text evidence="6">Belongs to the binding-protein-dependent transport system permease family.</text>
</comment>
<dbReference type="GO" id="GO:0031460">
    <property type="term" value="P:glycine betaine transport"/>
    <property type="evidence" value="ECO:0007669"/>
    <property type="project" value="TreeGrafter"/>
</dbReference>
<organism evidence="8 9">
    <name type="scientific">Pseudomonas fluorescens</name>
    <dbReference type="NCBI Taxonomy" id="294"/>
    <lineage>
        <taxon>Bacteria</taxon>
        <taxon>Pseudomonadati</taxon>
        <taxon>Pseudomonadota</taxon>
        <taxon>Gammaproteobacteria</taxon>
        <taxon>Pseudomonadales</taxon>
        <taxon>Pseudomonadaceae</taxon>
        <taxon>Pseudomonas</taxon>
    </lineage>
</organism>
<gene>
    <name evidence="8" type="ORF">AO356_21890</name>
</gene>
<reference evidence="8 9" key="2">
    <citation type="journal article" date="2018" name="Nature">
        <title>Mutant phenotypes for thousands of bacterial genes of unknown function.</title>
        <authorList>
            <person name="Price M.N."/>
            <person name="Wetmore K.M."/>
            <person name="Waters R.J."/>
            <person name="Callaghan M."/>
            <person name="Ray J."/>
            <person name="Liu H."/>
            <person name="Kuehl J.V."/>
            <person name="Melnyk R.A."/>
            <person name="Lamson J.S."/>
            <person name="Suh Y."/>
            <person name="Carlson H.K."/>
            <person name="Esquivel Z."/>
            <person name="Sadeeshkumar H."/>
            <person name="Chakraborty R."/>
            <person name="Zane G.M."/>
            <person name="Rubin B.E."/>
            <person name="Wall J.D."/>
            <person name="Visel A."/>
            <person name="Bristow J."/>
            <person name="Blow M.J."/>
            <person name="Arkin A.P."/>
            <person name="Deutschbauer A.M."/>
        </authorList>
    </citation>
    <scope>NUCLEOTIDE SEQUENCE [LARGE SCALE GENOMIC DNA]</scope>
    <source>
        <strain evidence="8 9">FW300-N2C3</strain>
    </source>
</reference>